<feature type="domain" description="Peptidase M16 C-terminal" evidence="4">
    <location>
        <begin position="215"/>
        <end position="390"/>
    </location>
</feature>
<feature type="signal peptide" evidence="2">
    <location>
        <begin position="1"/>
        <end position="24"/>
    </location>
</feature>
<dbReference type="InterPro" id="IPR050361">
    <property type="entry name" value="MPP/UQCRC_Complex"/>
</dbReference>
<dbReference type="Gene3D" id="3.30.830.10">
    <property type="entry name" value="Metalloenzyme, LuxS/M16 peptidase-like"/>
    <property type="match status" value="4"/>
</dbReference>
<protein>
    <submittedName>
        <fullName evidence="5">Insulinase family protein</fullName>
    </submittedName>
</protein>
<dbReference type="PANTHER" id="PTHR11851">
    <property type="entry name" value="METALLOPROTEASE"/>
    <property type="match status" value="1"/>
</dbReference>
<evidence type="ECO:0000313" key="6">
    <source>
        <dbReference type="Proteomes" id="UP000811844"/>
    </source>
</evidence>
<reference evidence="5 6" key="1">
    <citation type="submission" date="2020-02" db="EMBL/GenBank/DDBJ databases">
        <title>Shewanella WXL01 sp. nov., a marine bacterium isolated from green algae in Luhuitou Fringing Reef (Northern South China Sea).</title>
        <authorList>
            <person name="Wang X."/>
        </authorList>
    </citation>
    <scope>NUCLEOTIDE SEQUENCE [LARGE SCALE GENOMIC DNA]</scope>
    <source>
        <strain evidence="5 6">MCCC 1A01895</strain>
    </source>
</reference>
<feature type="domain" description="Peptidase M16 N-terminal" evidence="3">
    <location>
        <begin position="58"/>
        <end position="188"/>
    </location>
</feature>
<evidence type="ECO:0000259" key="3">
    <source>
        <dbReference type="Pfam" id="PF00675"/>
    </source>
</evidence>
<dbReference type="Proteomes" id="UP000811844">
    <property type="component" value="Unassembled WGS sequence"/>
</dbReference>
<accession>A0ABS5HXS7</accession>
<evidence type="ECO:0000313" key="5">
    <source>
        <dbReference type="EMBL" id="MBR9726544.1"/>
    </source>
</evidence>
<feature type="chain" id="PRO_5045246002" evidence="2">
    <location>
        <begin position="25"/>
        <end position="943"/>
    </location>
</feature>
<keyword evidence="6" id="KW-1185">Reference proteome</keyword>
<comment type="similarity">
    <text evidence="1">Belongs to the peptidase M16 family.</text>
</comment>
<dbReference type="InterPro" id="IPR007863">
    <property type="entry name" value="Peptidase_M16_C"/>
</dbReference>
<proteinExistence type="inferred from homology"/>
<keyword evidence="2" id="KW-0732">Signal</keyword>
<sequence>MKKWVLSVAITVTLIGCTSSPQRANSNLPTGMVLLENVKQQQANIPYKKYQLANGLTVILHTDHSDPLVHVDVTYHVGSSREFAGRSGFAHLFEHMMFQGSQHVADEQHFKVITEAGGTLNGTTNTDRTNYFETVPSNQLEKMLWLESDRMGFFLPALTQEKFEVQRATVKNERAQRIDNRPYGRLNERFNQALYPQGHPYSWPVIGWPDDLERATLADVKHFFQRWYGPNNATLTIGGDFDEAQALAWVNQYFGEIPAGPKVSATPKVPVTLDKTRYLSMEDKIHLPLIYMGYPTVYAGHPDEAPLDLLAEIIGGGKTSLFYKNMVKEGVAVQASVSHPCQELACQFTLYALANPSQGGQLGKLETKINQSVAEFEQRGVTDEDLQKAKVQFKANTIYGMQSVKGKVSTLAANQTFYNNPNQTVKNLAQYDSVTKADVMRVFNTYIKDKPMVVMSVVPEGQKQLIAKVDNFVAPKPKVAEHAVDMEVSSKQTTSSFDRTIMPKAGATPVVKVPQLWRTTLSNGIKVIGTQSKETPTVELVIYLNGGHRLESVSQSGLANLTAAMLHESSQTRSSEAIANALEMLGSSINFGSQGSQSYIQVSSLSANLTQTLAILNEQLFTPAFNEQDFNRLKQQQLQSLQQSASDPNYIASTKFSQLLYGDASPYGVPSSGTLETVSALTLKDVKDFYQRQYRAGSAQIVAVSDLTQTQITTALDGLTKWQGDANAITPLMASKSAPSKVIYLYDKPGAAQSVISIGRKALPFDADGEYFKADLMNYPLGGAFNSRINLNLREDKGYTYGARSGFSGGDEVGRYTARASVRTDVTGASVKEFMKELQQFQSHGMTEKELDFMRNSISQAHALDYETPYQKAGFLRLLQRHQLTDNFIDTQQDIIDNITLAQLNQLAKKWLDIDKMIIFVVGDKKLVKQQLETLGYPVRIVN</sequence>
<evidence type="ECO:0000256" key="2">
    <source>
        <dbReference type="SAM" id="SignalP"/>
    </source>
</evidence>
<dbReference type="InterPro" id="IPR011249">
    <property type="entry name" value="Metalloenz_LuxS/M16"/>
</dbReference>
<dbReference type="Pfam" id="PF00675">
    <property type="entry name" value="Peptidase_M16"/>
    <property type="match status" value="2"/>
</dbReference>
<comment type="caution">
    <text evidence="5">The sequence shown here is derived from an EMBL/GenBank/DDBJ whole genome shotgun (WGS) entry which is preliminary data.</text>
</comment>
<feature type="domain" description="Peptidase M16 C-terminal" evidence="4">
    <location>
        <begin position="681"/>
        <end position="856"/>
    </location>
</feature>
<feature type="domain" description="Peptidase M16 N-terminal" evidence="3">
    <location>
        <begin position="530"/>
        <end position="648"/>
    </location>
</feature>
<dbReference type="PANTHER" id="PTHR11851:SF49">
    <property type="entry name" value="MITOCHONDRIAL-PROCESSING PEPTIDASE SUBUNIT ALPHA"/>
    <property type="match status" value="1"/>
</dbReference>
<evidence type="ECO:0000256" key="1">
    <source>
        <dbReference type="ARBA" id="ARBA00007261"/>
    </source>
</evidence>
<dbReference type="SUPFAM" id="SSF63411">
    <property type="entry name" value="LuxS/MPP-like metallohydrolase"/>
    <property type="match status" value="4"/>
</dbReference>
<organism evidence="5 6">
    <name type="scientific">Shewanella intestini</name>
    <dbReference type="NCBI Taxonomy" id="2017544"/>
    <lineage>
        <taxon>Bacteria</taxon>
        <taxon>Pseudomonadati</taxon>
        <taxon>Pseudomonadota</taxon>
        <taxon>Gammaproteobacteria</taxon>
        <taxon>Alteromonadales</taxon>
        <taxon>Shewanellaceae</taxon>
        <taxon>Shewanella</taxon>
    </lineage>
</organism>
<dbReference type="PROSITE" id="PS51257">
    <property type="entry name" value="PROKAR_LIPOPROTEIN"/>
    <property type="match status" value="1"/>
</dbReference>
<evidence type="ECO:0000259" key="4">
    <source>
        <dbReference type="Pfam" id="PF05193"/>
    </source>
</evidence>
<gene>
    <name evidence="5" type="ORF">G3R48_00885</name>
</gene>
<dbReference type="InterPro" id="IPR011765">
    <property type="entry name" value="Pept_M16_N"/>
</dbReference>
<dbReference type="RefSeq" id="WP_212593166.1">
    <property type="nucleotide sequence ID" value="NZ_JAAIKR010000001.1"/>
</dbReference>
<name>A0ABS5HXS7_9GAMM</name>
<dbReference type="EMBL" id="JAAIKR010000001">
    <property type="protein sequence ID" value="MBR9726544.1"/>
    <property type="molecule type" value="Genomic_DNA"/>
</dbReference>
<dbReference type="Pfam" id="PF05193">
    <property type="entry name" value="Peptidase_M16_C"/>
    <property type="match status" value="2"/>
</dbReference>